<dbReference type="Proteomes" id="UP001145114">
    <property type="component" value="Unassembled WGS sequence"/>
</dbReference>
<sequence length="104" mass="11667">TVNAIKGGNYPVMNLQERVLAVLQCRYVDEVIIGAPYSVTEDVLTKVYRVDIVAHGAADHPVDLDGTDPYALPKARGMYREIDHPRIDLTTTTIINRIIEFRSK</sequence>
<reference evidence="1" key="1">
    <citation type="submission" date="2022-06" db="EMBL/GenBank/DDBJ databases">
        <title>Phylogenomic reconstructions and comparative analyses of Kickxellomycotina fungi.</title>
        <authorList>
            <person name="Reynolds N.K."/>
            <person name="Stajich J.E."/>
            <person name="Barry K."/>
            <person name="Grigoriev I.V."/>
            <person name="Crous P."/>
            <person name="Smith M.E."/>
        </authorList>
    </citation>
    <scope>NUCLEOTIDE SEQUENCE</scope>
    <source>
        <strain evidence="1">RSA 2271</strain>
    </source>
</reference>
<dbReference type="EMBL" id="JAMZIH010005315">
    <property type="protein sequence ID" value="KAJ1675421.1"/>
    <property type="molecule type" value="Genomic_DNA"/>
</dbReference>
<comment type="caution">
    <text evidence="1">The sequence shown here is derived from an EMBL/GenBank/DDBJ whole genome shotgun (WGS) entry which is preliminary data.</text>
</comment>
<proteinExistence type="predicted"/>
<organism evidence="1 2">
    <name type="scientific">Spiromyces aspiralis</name>
    <dbReference type="NCBI Taxonomy" id="68401"/>
    <lineage>
        <taxon>Eukaryota</taxon>
        <taxon>Fungi</taxon>
        <taxon>Fungi incertae sedis</taxon>
        <taxon>Zoopagomycota</taxon>
        <taxon>Kickxellomycotina</taxon>
        <taxon>Kickxellomycetes</taxon>
        <taxon>Kickxellales</taxon>
        <taxon>Kickxellaceae</taxon>
        <taxon>Spiromyces</taxon>
    </lineage>
</organism>
<accession>A0ACC1HIE4</accession>
<evidence type="ECO:0000313" key="1">
    <source>
        <dbReference type="EMBL" id="KAJ1675421.1"/>
    </source>
</evidence>
<feature type="non-terminal residue" evidence="1">
    <location>
        <position position="1"/>
    </location>
</feature>
<evidence type="ECO:0000313" key="2">
    <source>
        <dbReference type="Proteomes" id="UP001145114"/>
    </source>
</evidence>
<protein>
    <submittedName>
        <fullName evidence="1">Choline phosphate cytidylyltransferase</fullName>
        <ecNumber evidence="1">2.7.7.14</ecNumber>
    </submittedName>
</protein>
<keyword evidence="1" id="KW-0548">Nucleotidyltransferase</keyword>
<gene>
    <name evidence="1" type="primary">MUQ1_1</name>
    <name evidence="1" type="ORF">EV182_001295</name>
</gene>
<name>A0ACC1HIE4_9FUNG</name>
<dbReference type="EC" id="2.7.7.14" evidence="1"/>
<keyword evidence="1" id="KW-0808">Transferase</keyword>
<keyword evidence="2" id="KW-1185">Reference proteome</keyword>